<dbReference type="EMBL" id="BGPR01198675">
    <property type="protein sequence ID" value="GBN11830.1"/>
    <property type="molecule type" value="Genomic_DNA"/>
</dbReference>
<evidence type="ECO:0000313" key="1">
    <source>
        <dbReference type="EMBL" id="GBN11733.1"/>
    </source>
</evidence>
<dbReference type="EMBL" id="BGPR01198635">
    <property type="protein sequence ID" value="GBN11733.1"/>
    <property type="molecule type" value="Genomic_DNA"/>
</dbReference>
<evidence type="ECO:0000313" key="3">
    <source>
        <dbReference type="EMBL" id="GBN11822.1"/>
    </source>
</evidence>
<dbReference type="Proteomes" id="UP000499080">
    <property type="component" value="Unassembled WGS sequence"/>
</dbReference>
<dbReference type="EMBL" id="BGPR01198655">
    <property type="protein sequence ID" value="GBN11785.1"/>
    <property type="molecule type" value="Genomic_DNA"/>
</dbReference>
<reference evidence="2 5" key="1">
    <citation type="journal article" date="2019" name="Sci. Rep.">
        <title>Orb-weaving spider Araneus ventricosus genome elucidates the spidroin gene catalogue.</title>
        <authorList>
            <person name="Kono N."/>
            <person name="Nakamura H."/>
            <person name="Ohtoshi R."/>
            <person name="Moran D.A.P."/>
            <person name="Shinohara A."/>
            <person name="Yoshida Y."/>
            <person name="Fujiwara M."/>
            <person name="Mori M."/>
            <person name="Tomita M."/>
            <person name="Arakawa K."/>
        </authorList>
    </citation>
    <scope>NUCLEOTIDE SEQUENCE [LARGE SCALE GENOMIC DNA]</scope>
</reference>
<sequence length="113" mass="13271">MKRLVSLPILMSRFEITRGLFWDEPHNFEPRLNEKDDTRSWHPLSKLLHQTNGKTLPCERFQVPQIHINGRYSGESGLELEPSSLEAEILLICRQIVKKRPLAFHRLNSENKL</sequence>
<keyword evidence="5" id="KW-1185">Reference proteome</keyword>
<name>A0A4Y2LAT2_ARAVE</name>
<protein>
    <submittedName>
        <fullName evidence="2">Uncharacterized protein</fullName>
    </submittedName>
</protein>
<evidence type="ECO:0000313" key="2">
    <source>
        <dbReference type="EMBL" id="GBN11785.1"/>
    </source>
</evidence>
<organism evidence="2 5">
    <name type="scientific">Araneus ventricosus</name>
    <name type="common">Orbweaver spider</name>
    <name type="synonym">Epeira ventricosa</name>
    <dbReference type="NCBI Taxonomy" id="182803"/>
    <lineage>
        <taxon>Eukaryota</taxon>
        <taxon>Metazoa</taxon>
        <taxon>Ecdysozoa</taxon>
        <taxon>Arthropoda</taxon>
        <taxon>Chelicerata</taxon>
        <taxon>Arachnida</taxon>
        <taxon>Araneae</taxon>
        <taxon>Araneomorphae</taxon>
        <taxon>Entelegynae</taxon>
        <taxon>Araneoidea</taxon>
        <taxon>Araneidae</taxon>
        <taxon>Araneus</taxon>
    </lineage>
</organism>
<dbReference type="AlphaFoldDB" id="A0A4Y2LAT2"/>
<gene>
    <name evidence="3" type="ORF">AVEN_180270_1</name>
    <name evidence="4" type="ORF">AVEN_188441_1</name>
    <name evidence="1" type="ORF">AVEN_260570_1</name>
    <name evidence="2" type="ORF">AVEN_54456_1</name>
</gene>
<dbReference type="EMBL" id="BGPR01198672">
    <property type="protein sequence ID" value="GBN11822.1"/>
    <property type="molecule type" value="Genomic_DNA"/>
</dbReference>
<comment type="caution">
    <text evidence="2">The sequence shown here is derived from an EMBL/GenBank/DDBJ whole genome shotgun (WGS) entry which is preliminary data.</text>
</comment>
<accession>A0A4Y2LAT2</accession>
<evidence type="ECO:0000313" key="5">
    <source>
        <dbReference type="Proteomes" id="UP000499080"/>
    </source>
</evidence>
<evidence type="ECO:0000313" key="4">
    <source>
        <dbReference type="EMBL" id="GBN11830.1"/>
    </source>
</evidence>
<proteinExistence type="predicted"/>